<reference evidence="2" key="1">
    <citation type="submission" date="2012-10" db="EMBL/GenBank/DDBJ databases">
        <authorList>
            <person name="Maita H."/>
            <person name="Sato S."/>
        </authorList>
    </citation>
    <scope>NUCLEOTIDE SEQUENCE</scope>
    <source>
        <strain evidence="2">NZP2037</strain>
    </source>
</reference>
<feature type="signal peptide" evidence="1">
    <location>
        <begin position="1"/>
        <end position="21"/>
    </location>
</feature>
<evidence type="ECO:0008006" key="3">
    <source>
        <dbReference type="Google" id="ProtNLM"/>
    </source>
</evidence>
<accession>M5ANN8</accession>
<evidence type="ECO:0000313" key="2">
    <source>
        <dbReference type="EMBL" id="BAN10052.1"/>
    </source>
</evidence>
<name>M5ANN8_RHILI</name>
<reference evidence="2" key="2">
    <citation type="journal article" date="2013" name="Microbes Environ.">
        <title>Commonalities and Differences among Symbiosis Islands of Three Mesorhizobium loti Strains.</title>
        <authorList>
            <person name="Kasai-Maita H."/>
            <person name="Hirakawa H."/>
            <person name="Nakamura Y."/>
            <person name="Kaneko T."/>
            <person name="Miki K."/>
            <person name="Maruya J."/>
            <person name="Okazaki S."/>
            <person name="Tabata S."/>
            <person name="Saeki K."/>
            <person name="Sato S."/>
        </authorList>
    </citation>
    <scope>NUCLEOTIDE SEQUENCE</scope>
    <source>
        <strain evidence="2">NZP2037</strain>
    </source>
</reference>
<protein>
    <recommendedName>
        <fullName evidence="3">DUF3829 domain-containing protein</fullName>
    </recommendedName>
</protein>
<keyword evidence="1" id="KW-0732">Signal</keyword>
<dbReference type="EMBL" id="AP012557">
    <property type="protein sequence ID" value="BAN10052.1"/>
    <property type="molecule type" value="Genomic_DNA"/>
</dbReference>
<dbReference type="AlphaFoldDB" id="M5ANN8"/>
<organism evidence="2">
    <name type="scientific">Rhizobium loti</name>
    <name type="common">Mesorhizobium loti</name>
    <dbReference type="NCBI Taxonomy" id="381"/>
    <lineage>
        <taxon>Bacteria</taxon>
        <taxon>Pseudomonadati</taxon>
        <taxon>Pseudomonadota</taxon>
        <taxon>Alphaproteobacteria</taxon>
        <taxon>Hyphomicrobiales</taxon>
        <taxon>Phyllobacteriaceae</taxon>
        <taxon>Mesorhizobium</taxon>
    </lineage>
</organism>
<proteinExistence type="predicted"/>
<sequence length="376" mass="40937">MHFLLLVLLKKHVFNPAIALAALLVCGGGTNLAAAQQMCGQALSQCDLQTDSACLERTYACGEYDTVIQSLFVERFEPTPDQKYFVGASFYGRHIRERAAGVQCEMVKFAREYLTDYLSGVEAEFTTSGSFGTMRQMDQIYHAAQMLTDLGDVTGCPESALTRATVEDIARSEAVRYARSVFLQPPPEARSSFDTLQLALRSFVSRASDLETGIALRRVEIKSAETHLKAIRAIFAEIFGPVTGAGATLVANTSILDGLAANTTQMLRSVEVSEGEFKRALGNVTPEQYANLNRNTVASAEDFLKVSAFHINMIGVLLPTDPAKPFWRLDAEVHADNAAQGAFNDLAKIKADWKAHGAATGICAQAGATDRVWYCR</sequence>
<feature type="chain" id="PRO_5004062944" description="DUF3829 domain-containing protein" evidence="1">
    <location>
        <begin position="22"/>
        <end position="376"/>
    </location>
</feature>
<evidence type="ECO:0000256" key="1">
    <source>
        <dbReference type="SAM" id="SignalP"/>
    </source>
</evidence>